<feature type="region of interest" description="Disordered" evidence="1">
    <location>
        <begin position="281"/>
        <end position="327"/>
    </location>
</feature>
<feature type="compositionally biased region" description="Basic residues" evidence="1">
    <location>
        <begin position="379"/>
        <end position="394"/>
    </location>
</feature>
<proteinExistence type="predicted"/>
<protein>
    <submittedName>
        <fullName evidence="2">Cytosine/purine/uracil/thiamine/allantoin permease family protein</fullName>
    </submittedName>
</protein>
<sequence>DQHPDGHRPGRLPHLHLDRPGPDPEGDRGQRPQHHRRERAPRRRPRPVLALVRGQRLRLRHQLRLVPARLRRLLRPGHRGRRGRGRHLLPALRLRRPGGQAGLGAHHGAEPGGVRRPRQPAALAAVLGADGGLGDRADLARRAQHRHGAGPARRRRRHGHQGRRPRRGGRPGGGGRGRRVLGDHAAAALDHRRDRRADDRLRPAGARRHRPRRGRRAAGRLGGRRGRRAGVHDDGLRPGLGERRRGLLPLPAPADAGRPGHALDDARRLPRPGAARVLRRPARRLLDRARRRHRGRPDRRADDAAADLVPRALRPGRGARARRRGGARPLLLRAGPAQRRGADPAVRRGRGRRRADGPGLRLRRLLRGQLPLHLPGVPHHARRPGRGLVRHRPGRCGAAPPRLRRAGALRRARPLRRRAARADRAAAGGHRARLGPGDQHRGRLARLAGLPAGPARRPRGRLGLREPRRAARPAARLRRHAGADRPRGPRAGGPV</sequence>
<feature type="compositionally biased region" description="Basic residues" evidence="1">
    <location>
        <begin position="31"/>
        <end position="46"/>
    </location>
</feature>
<feature type="compositionally biased region" description="Basic residues" evidence="1">
    <location>
        <begin position="281"/>
        <end position="297"/>
    </location>
</feature>
<feature type="region of interest" description="Disordered" evidence="1">
    <location>
        <begin position="97"/>
        <end position="116"/>
    </location>
</feature>
<organism evidence="2">
    <name type="scientific">uncultured Friedmanniella sp</name>
    <dbReference type="NCBI Taxonomy" id="335381"/>
    <lineage>
        <taxon>Bacteria</taxon>
        <taxon>Bacillati</taxon>
        <taxon>Actinomycetota</taxon>
        <taxon>Actinomycetes</taxon>
        <taxon>Propionibacteriales</taxon>
        <taxon>Nocardioidaceae</taxon>
        <taxon>Friedmanniella</taxon>
        <taxon>environmental samples</taxon>
    </lineage>
</organism>
<feature type="compositionally biased region" description="Basic and acidic residues" evidence="1">
    <location>
        <begin position="189"/>
        <end position="202"/>
    </location>
</feature>
<feature type="region of interest" description="Disordered" evidence="1">
    <location>
        <begin position="373"/>
        <end position="495"/>
    </location>
</feature>
<feature type="non-terminal residue" evidence="2">
    <location>
        <position position="1"/>
    </location>
</feature>
<feature type="compositionally biased region" description="Low complexity" evidence="1">
    <location>
        <begin position="445"/>
        <end position="455"/>
    </location>
</feature>
<feature type="compositionally biased region" description="Basic and acidic residues" evidence="1">
    <location>
        <begin position="15"/>
        <end position="30"/>
    </location>
</feature>
<feature type="compositionally biased region" description="Basic and acidic residues" evidence="1">
    <location>
        <begin position="230"/>
        <end position="245"/>
    </location>
</feature>
<feature type="region of interest" description="Disordered" evidence="1">
    <location>
        <begin position="1"/>
        <end position="46"/>
    </location>
</feature>
<evidence type="ECO:0000256" key="1">
    <source>
        <dbReference type="SAM" id="MobiDB-lite"/>
    </source>
</evidence>
<dbReference type="EMBL" id="CADCTS010000227">
    <property type="protein sequence ID" value="CAA9304050.1"/>
    <property type="molecule type" value="Genomic_DNA"/>
</dbReference>
<feature type="compositionally biased region" description="Basic residues" evidence="1">
    <location>
        <begin position="317"/>
        <end position="326"/>
    </location>
</feature>
<accession>A0A6J4KF41</accession>
<feature type="region of interest" description="Disordered" evidence="1">
    <location>
        <begin position="337"/>
        <end position="356"/>
    </location>
</feature>
<feature type="region of interest" description="Disordered" evidence="1">
    <location>
        <begin position="142"/>
        <end position="267"/>
    </location>
</feature>
<feature type="compositionally biased region" description="Basic residues" evidence="1">
    <location>
        <begin position="402"/>
        <end position="419"/>
    </location>
</feature>
<feature type="compositionally biased region" description="Low complexity" evidence="1">
    <location>
        <begin position="247"/>
        <end position="260"/>
    </location>
</feature>
<name>A0A6J4KF41_9ACTN</name>
<feature type="compositionally biased region" description="Basic residues" evidence="1">
    <location>
        <begin position="142"/>
        <end position="169"/>
    </location>
</feature>
<evidence type="ECO:0000313" key="2">
    <source>
        <dbReference type="EMBL" id="CAA9304050.1"/>
    </source>
</evidence>
<feature type="compositionally biased region" description="Low complexity" evidence="1">
    <location>
        <begin position="306"/>
        <end position="316"/>
    </location>
</feature>
<gene>
    <name evidence="2" type="ORF">AVDCRST_MAG48-1559</name>
</gene>
<feature type="compositionally biased region" description="Basic residues" evidence="1">
    <location>
        <begin position="205"/>
        <end position="229"/>
    </location>
</feature>
<dbReference type="AlphaFoldDB" id="A0A6J4KF41"/>
<feature type="compositionally biased region" description="Low complexity" evidence="1">
    <location>
        <begin position="425"/>
        <end position="437"/>
    </location>
</feature>
<reference evidence="2" key="1">
    <citation type="submission" date="2020-02" db="EMBL/GenBank/DDBJ databases">
        <authorList>
            <person name="Meier V. D."/>
        </authorList>
    </citation>
    <scope>NUCLEOTIDE SEQUENCE</scope>
    <source>
        <strain evidence="2">AVDCRST_MAG48</strain>
    </source>
</reference>
<feature type="non-terminal residue" evidence="2">
    <location>
        <position position="495"/>
    </location>
</feature>